<dbReference type="Proteomes" id="UP001152888">
    <property type="component" value="Unassembled WGS sequence"/>
</dbReference>
<dbReference type="OrthoDB" id="7232218at2759"/>
<comment type="caution">
    <text evidence="2">The sequence shown here is derived from an EMBL/GenBank/DDBJ whole genome shotgun (WGS) entry which is preliminary data.</text>
</comment>
<reference evidence="2" key="1">
    <citation type="submission" date="2022-03" db="EMBL/GenBank/DDBJ databases">
        <authorList>
            <person name="Sayadi A."/>
        </authorList>
    </citation>
    <scope>NUCLEOTIDE SEQUENCE</scope>
</reference>
<evidence type="ECO:0000256" key="1">
    <source>
        <dbReference type="SAM" id="MobiDB-lite"/>
    </source>
</evidence>
<feature type="region of interest" description="Disordered" evidence="1">
    <location>
        <begin position="88"/>
        <end position="123"/>
    </location>
</feature>
<protein>
    <submittedName>
        <fullName evidence="2">Uncharacterized protein</fullName>
    </submittedName>
</protein>
<keyword evidence="3" id="KW-1185">Reference proteome</keyword>
<accession>A0A9P0LNI3</accession>
<proteinExistence type="predicted"/>
<organism evidence="2 3">
    <name type="scientific">Acanthoscelides obtectus</name>
    <name type="common">Bean weevil</name>
    <name type="synonym">Bruchus obtectus</name>
    <dbReference type="NCBI Taxonomy" id="200917"/>
    <lineage>
        <taxon>Eukaryota</taxon>
        <taxon>Metazoa</taxon>
        <taxon>Ecdysozoa</taxon>
        <taxon>Arthropoda</taxon>
        <taxon>Hexapoda</taxon>
        <taxon>Insecta</taxon>
        <taxon>Pterygota</taxon>
        <taxon>Neoptera</taxon>
        <taxon>Endopterygota</taxon>
        <taxon>Coleoptera</taxon>
        <taxon>Polyphaga</taxon>
        <taxon>Cucujiformia</taxon>
        <taxon>Chrysomeloidea</taxon>
        <taxon>Chrysomelidae</taxon>
        <taxon>Bruchinae</taxon>
        <taxon>Bruchini</taxon>
        <taxon>Acanthoscelides</taxon>
    </lineage>
</organism>
<dbReference type="EMBL" id="CAKOFQ010007322">
    <property type="protein sequence ID" value="CAH1998287.1"/>
    <property type="molecule type" value="Genomic_DNA"/>
</dbReference>
<evidence type="ECO:0000313" key="3">
    <source>
        <dbReference type="Proteomes" id="UP001152888"/>
    </source>
</evidence>
<dbReference type="AlphaFoldDB" id="A0A9P0LNI3"/>
<evidence type="ECO:0000313" key="2">
    <source>
        <dbReference type="EMBL" id="CAH1998287.1"/>
    </source>
</evidence>
<name>A0A9P0LNI3_ACAOB</name>
<sequence length="123" mass="13548">MFFQACRGSQDSLASSNQSVCMDITEDIPQNSDIQEMNVINFDVPDVNCRQNVCPSVYISTNYKLSTACSENQSIVKGGVSLAPYEIESDELSDSDSPHAEPVNEDVLKDRNEIDYSNSEPGD</sequence>
<gene>
    <name evidence="2" type="ORF">ACAOBT_LOCUS24279</name>
</gene>